<dbReference type="Proteomes" id="UP000290407">
    <property type="component" value="Unassembled WGS sequence"/>
</dbReference>
<gene>
    <name evidence="1" type="ORF">EQG79_01575</name>
</gene>
<evidence type="ECO:0000313" key="2">
    <source>
        <dbReference type="Proteomes" id="UP000290407"/>
    </source>
</evidence>
<sequence length="60" mass="6957">MANQPKLPHYVATLALLNRQLADWQNLLAQLQESDAPAEQCEYARRQIERFKADLKAFDN</sequence>
<accession>A0A4Q2UVB2</accession>
<evidence type="ECO:0000313" key="1">
    <source>
        <dbReference type="EMBL" id="RYC70869.1"/>
    </source>
</evidence>
<protein>
    <submittedName>
        <fullName evidence="1">Uncharacterized protein</fullName>
    </submittedName>
</protein>
<organism evidence="1 2">
    <name type="scientific">Spirosoma sordidisoli</name>
    <dbReference type="NCBI Taxonomy" id="2502893"/>
    <lineage>
        <taxon>Bacteria</taxon>
        <taxon>Pseudomonadati</taxon>
        <taxon>Bacteroidota</taxon>
        <taxon>Cytophagia</taxon>
        <taxon>Cytophagales</taxon>
        <taxon>Cytophagaceae</taxon>
        <taxon>Spirosoma</taxon>
    </lineage>
</organism>
<dbReference type="EMBL" id="SBLB01000001">
    <property type="protein sequence ID" value="RYC70869.1"/>
    <property type="molecule type" value="Genomic_DNA"/>
</dbReference>
<name>A0A4Q2UVB2_9BACT</name>
<dbReference type="RefSeq" id="WP_129599398.1">
    <property type="nucleotide sequence ID" value="NZ_SBLB01000001.1"/>
</dbReference>
<proteinExistence type="predicted"/>
<keyword evidence="2" id="KW-1185">Reference proteome</keyword>
<comment type="caution">
    <text evidence="1">The sequence shown here is derived from an EMBL/GenBank/DDBJ whole genome shotgun (WGS) entry which is preliminary data.</text>
</comment>
<dbReference type="AlphaFoldDB" id="A0A4Q2UVB2"/>
<reference evidence="1 2" key="1">
    <citation type="submission" date="2019-01" db="EMBL/GenBank/DDBJ databases">
        <title>Spirosoma flava sp. nov., a propanil-degrading bacterium isolated from herbicide-contaminated soil.</title>
        <authorList>
            <person name="Zhang L."/>
            <person name="Jiang J.-D."/>
        </authorList>
    </citation>
    <scope>NUCLEOTIDE SEQUENCE [LARGE SCALE GENOMIC DNA]</scope>
    <source>
        <strain evidence="1 2">TY50</strain>
    </source>
</reference>